<dbReference type="Gene3D" id="4.10.640.10">
    <property type="entry name" value="Ribosomal protein S18"/>
    <property type="match status" value="1"/>
</dbReference>
<dbReference type="GO" id="GO:0005634">
    <property type="term" value="C:nucleus"/>
    <property type="evidence" value="ECO:0007669"/>
    <property type="project" value="TreeGrafter"/>
</dbReference>
<proteinExistence type="predicted"/>
<dbReference type="GO" id="GO:0003735">
    <property type="term" value="F:structural constituent of ribosome"/>
    <property type="evidence" value="ECO:0007669"/>
    <property type="project" value="InterPro"/>
</dbReference>
<evidence type="ECO:0000313" key="1">
    <source>
        <dbReference type="EnsemblMetazoa" id="PPAI005439-PA"/>
    </source>
</evidence>
<sequence length="227" mass="26586">MWPDRSFWIKEWRILEEFIGLLIRWHKSTHLCLGYLIFNLLLAIDPDAPVAMENPFEKPRQECILCRGNIDPDYKNVRLLSQFQSPYTGRIYGRHITGLCKAKTARIFICNLPVQRTILAINVTAQLSKIEEVCNTLWKHRDLMLQKYYALKTVNVAPTITWRINISMLEDTQTRISEPTIVLEVTYPDGRSSAFEISRFMFHRLRFSVSQLLKSMHTIETKAIVKN</sequence>
<dbReference type="VEuPathDB" id="VectorBase:PPAI005439"/>
<dbReference type="VEuPathDB" id="VectorBase:PPAPM1_001329"/>
<dbReference type="InterPro" id="IPR001648">
    <property type="entry name" value="Ribosomal_bS18"/>
</dbReference>
<dbReference type="VEuPathDB" id="VectorBase:PPAPM1_010178"/>
<keyword evidence="2" id="KW-1185">Reference proteome</keyword>
<organism evidence="1 2">
    <name type="scientific">Phlebotomus papatasi</name>
    <name type="common">Sandfly</name>
    <dbReference type="NCBI Taxonomy" id="29031"/>
    <lineage>
        <taxon>Eukaryota</taxon>
        <taxon>Metazoa</taxon>
        <taxon>Ecdysozoa</taxon>
        <taxon>Arthropoda</taxon>
        <taxon>Hexapoda</taxon>
        <taxon>Insecta</taxon>
        <taxon>Pterygota</taxon>
        <taxon>Neoptera</taxon>
        <taxon>Endopterygota</taxon>
        <taxon>Diptera</taxon>
        <taxon>Nematocera</taxon>
        <taxon>Psychodoidea</taxon>
        <taxon>Psychodidae</taxon>
        <taxon>Phlebotomus</taxon>
        <taxon>Phlebotomus</taxon>
    </lineage>
</organism>
<dbReference type="EMBL" id="AJVK01013955">
    <property type="status" value="NOT_ANNOTATED_CDS"/>
    <property type="molecule type" value="Genomic_DNA"/>
</dbReference>
<dbReference type="GO" id="GO:0005840">
    <property type="term" value="C:ribosome"/>
    <property type="evidence" value="ECO:0007669"/>
    <property type="project" value="InterPro"/>
</dbReference>
<dbReference type="PANTHER" id="PTHR15666:SF1">
    <property type="entry name" value="COMM DOMAIN-CONTAINING PROTEIN 5"/>
    <property type="match status" value="1"/>
</dbReference>
<dbReference type="EnsemblMetazoa" id="PPAI005439-RA">
    <property type="protein sequence ID" value="PPAI005439-PA"/>
    <property type="gene ID" value="PPAI005439"/>
</dbReference>
<reference evidence="1" key="1">
    <citation type="submission" date="2022-08" db="UniProtKB">
        <authorList>
            <consortium name="EnsemblMetazoa"/>
        </authorList>
    </citation>
    <scope>IDENTIFICATION</scope>
    <source>
        <strain evidence="1">Israel</strain>
    </source>
</reference>
<dbReference type="InterPro" id="IPR037357">
    <property type="entry name" value="COMMD5"/>
</dbReference>
<name>A0A1B0DCA0_PHLPP</name>
<evidence type="ECO:0000313" key="2">
    <source>
        <dbReference type="Proteomes" id="UP000092462"/>
    </source>
</evidence>
<accession>A0A1B0DCA0</accession>
<dbReference type="Pfam" id="PF01084">
    <property type="entry name" value="Ribosomal_S18"/>
    <property type="match status" value="1"/>
</dbReference>
<dbReference type="AlphaFoldDB" id="A0A1B0DCA0"/>
<protein>
    <submittedName>
        <fullName evidence="1">Uncharacterized protein</fullName>
    </submittedName>
</protein>
<dbReference type="PANTHER" id="PTHR15666">
    <property type="entry name" value="COMM DOMAIN CONTAINING PROTEIN 5"/>
    <property type="match status" value="1"/>
</dbReference>
<dbReference type="InterPro" id="IPR036870">
    <property type="entry name" value="Ribosomal_bS18_sf"/>
</dbReference>
<dbReference type="Proteomes" id="UP000092462">
    <property type="component" value="Unassembled WGS sequence"/>
</dbReference>
<dbReference type="GO" id="GO:0006412">
    <property type="term" value="P:translation"/>
    <property type="evidence" value="ECO:0007669"/>
    <property type="project" value="InterPro"/>
</dbReference>
<dbReference type="SUPFAM" id="SSF46911">
    <property type="entry name" value="Ribosomal protein S18"/>
    <property type="match status" value="1"/>
</dbReference>